<dbReference type="Proteomes" id="UP000887116">
    <property type="component" value="Unassembled WGS sequence"/>
</dbReference>
<comment type="caution">
    <text evidence="1">The sequence shown here is derived from an EMBL/GenBank/DDBJ whole genome shotgun (WGS) entry which is preliminary data.</text>
</comment>
<keyword evidence="2" id="KW-1185">Reference proteome</keyword>
<name>A0A8X6KDC9_TRICU</name>
<evidence type="ECO:0000313" key="2">
    <source>
        <dbReference type="Proteomes" id="UP000887116"/>
    </source>
</evidence>
<gene>
    <name evidence="1" type="ORF">TNCT_630711</name>
</gene>
<reference evidence="1" key="1">
    <citation type="submission" date="2020-07" db="EMBL/GenBank/DDBJ databases">
        <title>Multicomponent nature underlies the extraordinary mechanical properties of spider dragline silk.</title>
        <authorList>
            <person name="Kono N."/>
            <person name="Nakamura H."/>
            <person name="Mori M."/>
            <person name="Yoshida Y."/>
            <person name="Ohtoshi R."/>
            <person name="Malay A.D."/>
            <person name="Moran D.A.P."/>
            <person name="Tomita M."/>
            <person name="Numata K."/>
            <person name="Arakawa K."/>
        </authorList>
    </citation>
    <scope>NUCLEOTIDE SEQUENCE</scope>
</reference>
<accession>A0A8X6KDC9</accession>
<organism evidence="1 2">
    <name type="scientific">Trichonephila clavata</name>
    <name type="common">Joro spider</name>
    <name type="synonym">Nephila clavata</name>
    <dbReference type="NCBI Taxonomy" id="2740835"/>
    <lineage>
        <taxon>Eukaryota</taxon>
        <taxon>Metazoa</taxon>
        <taxon>Ecdysozoa</taxon>
        <taxon>Arthropoda</taxon>
        <taxon>Chelicerata</taxon>
        <taxon>Arachnida</taxon>
        <taxon>Araneae</taxon>
        <taxon>Araneomorphae</taxon>
        <taxon>Entelegynae</taxon>
        <taxon>Araneoidea</taxon>
        <taxon>Nephilidae</taxon>
        <taxon>Trichonephila</taxon>
    </lineage>
</organism>
<dbReference type="EMBL" id="BMAO01011293">
    <property type="protein sequence ID" value="GFQ72680.1"/>
    <property type="molecule type" value="Genomic_DNA"/>
</dbReference>
<sequence length="92" mass="10300">MVLWFKGHPSPFPKGWRGSRSLELSPCGMQKSGLTGIFRSLNRTSNSHVKPWRIIAAPDKGSVQFSRPASLLKFLLFEFGRIILLAVSYGTH</sequence>
<dbReference type="AlphaFoldDB" id="A0A8X6KDC9"/>
<proteinExistence type="predicted"/>
<protein>
    <submittedName>
        <fullName evidence="1">Uncharacterized protein</fullName>
    </submittedName>
</protein>
<evidence type="ECO:0000313" key="1">
    <source>
        <dbReference type="EMBL" id="GFQ72680.1"/>
    </source>
</evidence>